<name>L7UH86_MYXSD</name>
<sequence>MKKMMMLAAVVVVLGFTGEAAASSTGLRKITNIGCAVSDNTCWVEVAGAAAGPAGCSGNSLRWSMASTGGKNILSLLTGAFLAGKEVRFEVVDTACYAESPAYPTFHYINFN</sequence>
<dbReference type="KEGG" id="msd:MYSTI_05630"/>
<protein>
    <recommendedName>
        <fullName evidence="4">Lipoprotein</fullName>
    </recommendedName>
</protein>
<evidence type="ECO:0000313" key="2">
    <source>
        <dbReference type="EMBL" id="AGC46907.1"/>
    </source>
</evidence>
<dbReference type="Proteomes" id="UP000011131">
    <property type="component" value="Chromosome"/>
</dbReference>
<dbReference type="AlphaFoldDB" id="L7UH86"/>
<keyword evidence="1" id="KW-0732">Signal</keyword>
<proteinExistence type="predicted"/>
<evidence type="ECO:0000256" key="1">
    <source>
        <dbReference type="SAM" id="SignalP"/>
    </source>
</evidence>
<dbReference type="OrthoDB" id="7065389at2"/>
<dbReference type="RefSeq" id="WP_015351163.1">
    <property type="nucleotide sequence ID" value="NC_020126.1"/>
</dbReference>
<feature type="chain" id="PRO_5003983846" description="Lipoprotein" evidence="1">
    <location>
        <begin position="23"/>
        <end position="112"/>
    </location>
</feature>
<keyword evidence="3" id="KW-1185">Reference proteome</keyword>
<feature type="signal peptide" evidence="1">
    <location>
        <begin position="1"/>
        <end position="22"/>
    </location>
</feature>
<dbReference type="EMBL" id="CP004025">
    <property type="protein sequence ID" value="AGC46907.1"/>
    <property type="molecule type" value="Genomic_DNA"/>
</dbReference>
<evidence type="ECO:0000313" key="3">
    <source>
        <dbReference type="Proteomes" id="UP000011131"/>
    </source>
</evidence>
<gene>
    <name evidence="2" type="ordered locus">MYSTI_05630</name>
</gene>
<reference evidence="2 3" key="1">
    <citation type="journal article" date="2013" name="Genome Announc.">
        <title>Complete genome sequence of Myxococcus stipitatus strain DSM 14675, a fruiting myxobacterium.</title>
        <authorList>
            <person name="Huntley S."/>
            <person name="Kneip S."/>
            <person name="Treuner-Lange A."/>
            <person name="Sogaard-Andersen L."/>
        </authorList>
    </citation>
    <scope>NUCLEOTIDE SEQUENCE [LARGE SCALE GENOMIC DNA]</scope>
    <source>
        <strain evidence="3">DSM 14675 / JCM 12634 / Mx s8</strain>
    </source>
</reference>
<dbReference type="STRING" id="1278073.MYSTI_05630"/>
<dbReference type="HOGENOM" id="CLU_2170014_0_0_7"/>
<accession>L7UH86</accession>
<evidence type="ECO:0008006" key="4">
    <source>
        <dbReference type="Google" id="ProtNLM"/>
    </source>
</evidence>
<dbReference type="PATRIC" id="fig|1278073.3.peg.5710"/>
<organism evidence="2 3">
    <name type="scientific">Myxococcus stipitatus (strain DSM 14675 / JCM 12634 / Mx s8)</name>
    <dbReference type="NCBI Taxonomy" id="1278073"/>
    <lineage>
        <taxon>Bacteria</taxon>
        <taxon>Pseudomonadati</taxon>
        <taxon>Myxococcota</taxon>
        <taxon>Myxococcia</taxon>
        <taxon>Myxococcales</taxon>
        <taxon>Cystobacterineae</taxon>
        <taxon>Myxococcaceae</taxon>
        <taxon>Myxococcus</taxon>
    </lineage>
</organism>